<evidence type="ECO:0000313" key="3">
    <source>
        <dbReference type="EMBL" id="GBG32555.1"/>
    </source>
</evidence>
<dbReference type="OrthoDB" id="5984396at2759"/>
<dbReference type="EMBL" id="BEYU01000124">
    <property type="protein sequence ID" value="GBG32555.1"/>
    <property type="molecule type" value="Genomic_DNA"/>
</dbReference>
<accession>A0A2R5GPL2</accession>
<reference evidence="3 4" key="1">
    <citation type="submission" date="2017-12" db="EMBL/GenBank/DDBJ databases">
        <title>Sequencing, de novo assembly and annotation of complete genome of a new Thraustochytrid species, strain FCC1311.</title>
        <authorList>
            <person name="Sedici K."/>
            <person name="Godart F."/>
            <person name="Aiese Cigliano R."/>
            <person name="Sanseverino W."/>
            <person name="Barakat M."/>
            <person name="Ortet P."/>
            <person name="Marechal E."/>
            <person name="Cagnac O."/>
            <person name="Amato A."/>
        </authorList>
    </citation>
    <scope>NUCLEOTIDE SEQUENCE [LARGE SCALE GENOMIC DNA]</scope>
</reference>
<dbReference type="Proteomes" id="UP000241890">
    <property type="component" value="Unassembled WGS sequence"/>
</dbReference>
<dbReference type="AlphaFoldDB" id="A0A2R5GPL2"/>
<keyword evidence="4" id="KW-1185">Reference proteome</keyword>
<dbReference type="Gene3D" id="1.10.287.1490">
    <property type="match status" value="1"/>
</dbReference>
<name>A0A2R5GPL2_9STRA</name>
<keyword evidence="1" id="KW-0175">Coiled coil</keyword>
<comment type="caution">
    <text evidence="3">The sequence shown here is derived from an EMBL/GenBank/DDBJ whole genome shotgun (WGS) entry which is preliminary data.</text>
</comment>
<feature type="coiled-coil region" evidence="1">
    <location>
        <begin position="34"/>
        <end position="68"/>
    </location>
</feature>
<gene>
    <name evidence="3" type="ORF">FCC1311_087792</name>
</gene>
<evidence type="ECO:0000256" key="1">
    <source>
        <dbReference type="SAM" id="Coils"/>
    </source>
</evidence>
<evidence type="ECO:0000256" key="2">
    <source>
        <dbReference type="SAM" id="MobiDB-lite"/>
    </source>
</evidence>
<feature type="coiled-coil region" evidence="1">
    <location>
        <begin position="141"/>
        <end position="175"/>
    </location>
</feature>
<dbReference type="InParanoid" id="A0A2R5GPL2"/>
<feature type="compositionally biased region" description="Basic and acidic residues" evidence="2">
    <location>
        <begin position="242"/>
        <end position="252"/>
    </location>
</feature>
<sequence length="277" mass="30890">MGDASGEGLRLIAAHLAKVKLEFAEREYAAKSRIGNLEHELDDTLLRLEEATKDVANYQAQVKQLQGQNTYKALVQEREKWKSLTDTLRKDNRALRAQIDQLQHGQLQKPWNSSGSGAEPDLLYHPARRRQDSLTDRSAELVQLRSEINFLKHELEDKNVEINALRAKLDRELELKWERSHGGSSGADPVAPNGGGGWKRSLFESVAEVLAPFPHASAEENDADADQESPELYDYNGSTYDNDPRAGHDKRIPTSINHQGGSAHAHHTDAVVESASF</sequence>
<feature type="region of interest" description="Disordered" evidence="2">
    <location>
        <begin position="213"/>
        <end position="277"/>
    </location>
</feature>
<proteinExistence type="predicted"/>
<protein>
    <submittedName>
        <fullName evidence="3">Uncharacterized protein</fullName>
    </submittedName>
</protein>
<organism evidence="3 4">
    <name type="scientific">Hondaea fermentalgiana</name>
    <dbReference type="NCBI Taxonomy" id="2315210"/>
    <lineage>
        <taxon>Eukaryota</taxon>
        <taxon>Sar</taxon>
        <taxon>Stramenopiles</taxon>
        <taxon>Bigyra</taxon>
        <taxon>Labyrinthulomycetes</taxon>
        <taxon>Thraustochytrida</taxon>
        <taxon>Thraustochytriidae</taxon>
        <taxon>Hondaea</taxon>
    </lineage>
</organism>
<evidence type="ECO:0000313" key="4">
    <source>
        <dbReference type="Proteomes" id="UP000241890"/>
    </source>
</evidence>
<feature type="compositionally biased region" description="Acidic residues" evidence="2">
    <location>
        <begin position="219"/>
        <end position="231"/>
    </location>
</feature>